<accession>A0AAD3T0E3</accession>
<keyword evidence="2" id="KW-1185">Reference proteome</keyword>
<dbReference type="AlphaFoldDB" id="A0AAD3T0E3"/>
<evidence type="ECO:0000313" key="1">
    <source>
        <dbReference type="EMBL" id="GMH21110.1"/>
    </source>
</evidence>
<comment type="caution">
    <text evidence="1">The sequence shown here is derived from an EMBL/GenBank/DDBJ whole genome shotgun (WGS) entry which is preliminary data.</text>
</comment>
<dbReference type="EMBL" id="BSYO01000022">
    <property type="protein sequence ID" value="GMH21110.1"/>
    <property type="molecule type" value="Genomic_DNA"/>
</dbReference>
<reference evidence="1" key="1">
    <citation type="submission" date="2023-05" db="EMBL/GenBank/DDBJ databases">
        <title>Nepenthes gracilis genome sequencing.</title>
        <authorList>
            <person name="Fukushima K."/>
        </authorList>
    </citation>
    <scope>NUCLEOTIDE SEQUENCE</scope>
    <source>
        <strain evidence="1">SING2019-196</strain>
    </source>
</reference>
<sequence>MGVGAAAWFGCYNGRPPGYVLLYPGLNADDAVDECAGCPLLSSAGGSLGYLILMRPLIAVDNFFCCLYYMIPYSVLSCGSLLGLCADVPQVPGIATSMTGLKFCGQFGIWLAGGPA</sequence>
<protein>
    <submittedName>
        <fullName evidence="1">Uncharacterized protein</fullName>
    </submittedName>
</protein>
<name>A0AAD3T0E3_NEPGR</name>
<proteinExistence type="predicted"/>
<gene>
    <name evidence="1" type="ORF">Nepgr_022952</name>
</gene>
<organism evidence="1 2">
    <name type="scientific">Nepenthes gracilis</name>
    <name type="common">Slender pitcher plant</name>
    <dbReference type="NCBI Taxonomy" id="150966"/>
    <lineage>
        <taxon>Eukaryota</taxon>
        <taxon>Viridiplantae</taxon>
        <taxon>Streptophyta</taxon>
        <taxon>Embryophyta</taxon>
        <taxon>Tracheophyta</taxon>
        <taxon>Spermatophyta</taxon>
        <taxon>Magnoliopsida</taxon>
        <taxon>eudicotyledons</taxon>
        <taxon>Gunneridae</taxon>
        <taxon>Pentapetalae</taxon>
        <taxon>Caryophyllales</taxon>
        <taxon>Nepenthaceae</taxon>
        <taxon>Nepenthes</taxon>
    </lineage>
</organism>
<dbReference type="Proteomes" id="UP001279734">
    <property type="component" value="Unassembled WGS sequence"/>
</dbReference>
<evidence type="ECO:0000313" key="2">
    <source>
        <dbReference type="Proteomes" id="UP001279734"/>
    </source>
</evidence>